<gene>
    <name evidence="1" type="ORF">PCOR1329_LOCUS62457</name>
</gene>
<evidence type="ECO:0000313" key="1">
    <source>
        <dbReference type="EMBL" id="CAK0878836.1"/>
    </source>
</evidence>
<sequence length="256" mass="30206">MTQAWLDILAEAGWAVPLDEITWCSTQDDNAPGQVNVQGTRLRRAARNDGFKVLGTIVTFDNSDEVELQSRVSKAWRAFYKYKHLLCCRGAPIRARLKLLRSLVSTSLFWCSETSTLRGLQETMLRMMMPLRKRLAESAEVLMQRIGQNIKRVKEDYAFRDWGEVYFEHVFTWASHVAGLGDYDSDRVTHRVLEYRNYNWIWDRARQNKGNHMHGRKVRVWRWEHRVDKLFNRGDWQATARSKAAWRTHLEKFLSL</sequence>
<protein>
    <submittedName>
        <fullName evidence="1">Uncharacterized protein</fullName>
    </submittedName>
</protein>
<reference evidence="1" key="1">
    <citation type="submission" date="2023-10" db="EMBL/GenBank/DDBJ databases">
        <authorList>
            <person name="Chen Y."/>
            <person name="Shah S."/>
            <person name="Dougan E. K."/>
            <person name="Thang M."/>
            <person name="Chan C."/>
        </authorList>
    </citation>
    <scope>NUCLEOTIDE SEQUENCE [LARGE SCALE GENOMIC DNA]</scope>
</reference>
<organism evidence="1 2">
    <name type="scientific">Prorocentrum cordatum</name>
    <dbReference type="NCBI Taxonomy" id="2364126"/>
    <lineage>
        <taxon>Eukaryota</taxon>
        <taxon>Sar</taxon>
        <taxon>Alveolata</taxon>
        <taxon>Dinophyceae</taxon>
        <taxon>Prorocentrales</taxon>
        <taxon>Prorocentraceae</taxon>
        <taxon>Prorocentrum</taxon>
    </lineage>
</organism>
<accession>A0ABN9W2K7</accession>
<evidence type="ECO:0000313" key="2">
    <source>
        <dbReference type="Proteomes" id="UP001189429"/>
    </source>
</evidence>
<proteinExistence type="predicted"/>
<comment type="caution">
    <text evidence="1">The sequence shown here is derived from an EMBL/GenBank/DDBJ whole genome shotgun (WGS) entry which is preliminary data.</text>
</comment>
<dbReference type="EMBL" id="CAUYUJ010017889">
    <property type="protein sequence ID" value="CAK0878836.1"/>
    <property type="molecule type" value="Genomic_DNA"/>
</dbReference>
<name>A0ABN9W2K7_9DINO</name>
<keyword evidence="2" id="KW-1185">Reference proteome</keyword>
<dbReference type="Proteomes" id="UP001189429">
    <property type="component" value="Unassembled WGS sequence"/>
</dbReference>